<sequence>MSPHVHQVSTESNADFTKQIFAQYKDVFSDELGKLPITYSMTLDPTVQPVVRPAHRIPVAMKTRVKDELYSMQNKGVRTTVSEPTDWVSSMVAAHKKDKQEIRLCINPKDLNTALKRPHYPMRNVEEVAAQMSGATVFCVRCKELMLANMSP</sequence>
<dbReference type="Proteomes" id="UP001157502">
    <property type="component" value="Chromosome 6"/>
</dbReference>
<accession>A0ACC2H387</accession>
<evidence type="ECO:0000313" key="1">
    <source>
        <dbReference type="EMBL" id="KAJ8010212.1"/>
    </source>
</evidence>
<keyword evidence="2" id="KW-1185">Reference proteome</keyword>
<comment type="caution">
    <text evidence="1">The sequence shown here is derived from an EMBL/GenBank/DDBJ whole genome shotgun (WGS) entry which is preliminary data.</text>
</comment>
<dbReference type="EMBL" id="CM055733">
    <property type="protein sequence ID" value="KAJ8010212.1"/>
    <property type="molecule type" value="Genomic_DNA"/>
</dbReference>
<name>A0ACC2H387_DALPE</name>
<gene>
    <name evidence="1" type="ORF">DPEC_G00072660</name>
</gene>
<proteinExistence type="predicted"/>
<reference evidence="1" key="1">
    <citation type="submission" date="2021-05" db="EMBL/GenBank/DDBJ databases">
        <authorList>
            <person name="Pan Q."/>
            <person name="Jouanno E."/>
            <person name="Zahm M."/>
            <person name="Klopp C."/>
            <person name="Cabau C."/>
            <person name="Louis A."/>
            <person name="Berthelot C."/>
            <person name="Parey E."/>
            <person name="Roest Crollius H."/>
            <person name="Montfort J."/>
            <person name="Robinson-Rechavi M."/>
            <person name="Bouchez O."/>
            <person name="Lampietro C."/>
            <person name="Lopez Roques C."/>
            <person name="Donnadieu C."/>
            <person name="Postlethwait J."/>
            <person name="Bobe J."/>
            <person name="Dillon D."/>
            <person name="Chandos A."/>
            <person name="von Hippel F."/>
            <person name="Guiguen Y."/>
        </authorList>
    </citation>
    <scope>NUCLEOTIDE SEQUENCE</scope>
    <source>
        <strain evidence="1">YG-Jan2019</strain>
    </source>
</reference>
<protein>
    <submittedName>
        <fullName evidence="1">Uncharacterized protein</fullName>
    </submittedName>
</protein>
<evidence type="ECO:0000313" key="2">
    <source>
        <dbReference type="Proteomes" id="UP001157502"/>
    </source>
</evidence>
<organism evidence="1 2">
    <name type="scientific">Dallia pectoralis</name>
    <name type="common">Alaska blackfish</name>
    <dbReference type="NCBI Taxonomy" id="75939"/>
    <lineage>
        <taxon>Eukaryota</taxon>
        <taxon>Metazoa</taxon>
        <taxon>Chordata</taxon>
        <taxon>Craniata</taxon>
        <taxon>Vertebrata</taxon>
        <taxon>Euteleostomi</taxon>
        <taxon>Actinopterygii</taxon>
        <taxon>Neopterygii</taxon>
        <taxon>Teleostei</taxon>
        <taxon>Protacanthopterygii</taxon>
        <taxon>Esociformes</taxon>
        <taxon>Umbridae</taxon>
        <taxon>Dallia</taxon>
    </lineage>
</organism>